<evidence type="ECO:0000256" key="3">
    <source>
        <dbReference type="ARBA" id="ARBA00022475"/>
    </source>
</evidence>
<dbReference type="Pfam" id="PF07690">
    <property type="entry name" value="MFS_1"/>
    <property type="match status" value="1"/>
</dbReference>
<comment type="subcellular location">
    <subcellularLocation>
        <location evidence="1">Cell membrane</location>
        <topology evidence="1">Multi-pass membrane protein</topology>
    </subcellularLocation>
</comment>
<dbReference type="PROSITE" id="PS50850">
    <property type="entry name" value="MFS"/>
    <property type="match status" value="1"/>
</dbReference>
<feature type="transmembrane region" description="Helical" evidence="7">
    <location>
        <begin position="264"/>
        <end position="283"/>
    </location>
</feature>
<evidence type="ECO:0000313" key="9">
    <source>
        <dbReference type="EMBL" id="TFE27562.1"/>
    </source>
</evidence>
<proteinExistence type="predicted"/>
<evidence type="ECO:0000256" key="5">
    <source>
        <dbReference type="ARBA" id="ARBA00022989"/>
    </source>
</evidence>
<evidence type="ECO:0000256" key="1">
    <source>
        <dbReference type="ARBA" id="ARBA00004651"/>
    </source>
</evidence>
<reference evidence="9 10" key="1">
    <citation type="submission" date="2019-03" db="EMBL/GenBank/DDBJ databases">
        <title>Cohnella endophytica sp. nov., a novel endophytic bacterium isolated from bark of Sonneratia apetala.</title>
        <authorList>
            <person name="Tuo L."/>
        </authorList>
    </citation>
    <scope>NUCLEOTIDE SEQUENCE [LARGE SCALE GENOMIC DNA]</scope>
    <source>
        <strain evidence="9 10">CCTCC AB 208254</strain>
    </source>
</reference>
<dbReference type="SUPFAM" id="SSF103473">
    <property type="entry name" value="MFS general substrate transporter"/>
    <property type="match status" value="1"/>
</dbReference>
<keyword evidence="3" id="KW-1003">Cell membrane</keyword>
<protein>
    <submittedName>
        <fullName evidence="9">MFS transporter</fullName>
    </submittedName>
</protein>
<evidence type="ECO:0000256" key="6">
    <source>
        <dbReference type="ARBA" id="ARBA00023136"/>
    </source>
</evidence>
<dbReference type="CDD" id="cd17324">
    <property type="entry name" value="MFS_NepI_like"/>
    <property type="match status" value="1"/>
</dbReference>
<evidence type="ECO:0000259" key="8">
    <source>
        <dbReference type="PROSITE" id="PS50850"/>
    </source>
</evidence>
<dbReference type="InterPro" id="IPR011701">
    <property type="entry name" value="MFS"/>
</dbReference>
<dbReference type="InterPro" id="IPR050189">
    <property type="entry name" value="MFS_Efflux_Transporters"/>
</dbReference>
<dbReference type="Gene3D" id="1.20.1250.20">
    <property type="entry name" value="MFS general substrate transporter like domains"/>
    <property type="match status" value="2"/>
</dbReference>
<name>A0A4Y8LYZ1_9BACL</name>
<feature type="transmembrane region" description="Helical" evidence="7">
    <location>
        <begin position="196"/>
        <end position="215"/>
    </location>
</feature>
<dbReference type="Proteomes" id="UP000297900">
    <property type="component" value="Unassembled WGS sequence"/>
</dbReference>
<feature type="domain" description="Major facilitator superfamily (MFS) profile" evidence="8">
    <location>
        <begin position="5"/>
        <end position="384"/>
    </location>
</feature>
<keyword evidence="6 7" id="KW-0472">Membrane</keyword>
<dbReference type="InterPro" id="IPR020846">
    <property type="entry name" value="MFS_dom"/>
</dbReference>
<evidence type="ECO:0000256" key="4">
    <source>
        <dbReference type="ARBA" id="ARBA00022692"/>
    </source>
</evidence>
<dbReference type="PANTHER" id="PTHR43124">
    <property type="entry name" value="PURINE EFFLUX PUMP PBUE"/>
    <property type="match status" value="1"/>
</dbReference>
<feature type="transmembrane region" description="Helical" evidence="7">
    <location>
        <begin position="155"/>
        <end position="176"/>
    </location>
</feature>
<evidence type="ECO:0000256" key="2">
    <source>
        <dbReference type="ARBA" id="ARBA00022448"/>
    </source>
</evidence>
<feature type="transmembrane region" description="Helical" evidence="7">
    <location>
        <begin position="327"/>
        <end position="348"/>
    </location>
</feature>
<evidence type="ECO:0000256" key="7">
    <source>
        <dbReference type="SAM" id="Phobius"/>
    </source>
</evidence>
<feature type="transmembrane region" description="Helical" evidence="7">
    <location>
        <begin position="71"/>
        <end position="88"/>
    </location>
</feature>
<accession>A0A4Y8LYZ1</accession>
<keyword evidence="4 7" id="KW-0812">Transmembrane</keyword>
<organism evidence="9 10">
    <name type="scientific">Cohnella luojiensis</name>
    <dbReference type="NCBI Taxonomy" id="652876"/>
    <lineage>
        <taxon>Bacteria</taxon>
        <taxon>Bacillati</taxon>
        <taxon>Bacillota</taxon>
        <taxon>Bacilli</taxon>
        <taxon>Bacillales</taxon>
        <taxon>Paenibacillaceae</taxon>
        <taxon>Cohnella</taxon>
    </lineage>
</organism>
<keyword evidence="5 7" id="KW-1133">Transmembrane helix</keyword>
<keyword evidence="10" id="KW-1185">Reference proteome</keyword>
<feature type="transmembrane region" description="Helical" evidence="7">
    <location>
        <begin position="235"/>
        <end position="252"/>
    </location>
</feature>
<sequence length="398" mass="41726">MSRMNIYLLAFGGFVVGTAELVVAGILQLIADDLQISIGLAGQLVTAYSLSFALGTPIFVAFTLRMGRRTLLVLSLIIFIIGSLVSFFSPNYAILMFSRVLLGLSAGVYTVSALGSAVKLVPADKMGSAIGIIALGFGSAIALGVPIGIAIAQWWSWQVIFAVLAVVSGLITLGLIRLLPQVEGDTPVPFTQQFKVLGNPVILTGLVVSLLMYTSNSVMLTYLSPYLESILHMDQSRIGIMIFVLGVVGAFGSHLGGIGSDKWGSARTITIAIAVSAGTLALLPVFTSLLALGLAFITLWFFSFFLSNPALQTYFIQQAPQSSNLVLGLNLSIVHLGLATGAGAGGAFVNSASTVLYNPWVASFTAALALVAAIVSFTLSKKRKRSSSSKGTIPFGSF</sequence>
<keyword evidence="2" id="KW-0813">Transport</keyword>
<comment type="caution">
    <text evidence="9">The sequence shown here is derived from an EMBL/GenBank/DDBJ whole genome shotgun (WGS) entry which is preliminary data.</text>
</comment>
<dbReference type="OrthoDB" id="2727100at2"/>
<dbReference type="GO" id="GO:0005886">
    <property type="term" value="C:plasma membrane"/>
    <property type="evidence" value="ECO:0007669"/>
    <property type="project" value="UniProtKB-SubCell"/>
</dbReference>
<dbReference type="EMBL" id="SOMN01000009">
    <property type="protein sequence ID" value="TFE27562.1"/>
    <property type="molecule type" value="Genomic_DNA"/>
</dbReference>
<feature type="transmembrane region" description="Helical" evidence="7">
    <location>
        <begin position="94"/>
        <end position="117"/>
    </location>
</feature>
<gene>
    <name evidence="9" type="ORF">E2980_09135</name>
</gene>
<dbReference type="AlphaFoldDB" id="A0A4Y8LYZ1"/>
<feature type="transmembrane region" description="Helical" evidence="7">
    <location>
        <begin position="289"/>
        <end position="306"/>
    </location>
</feature>
<feature type="transmembrane region" description="Helical" evidence="7">
    <location>
        <begin position="40"/>
        <end position="64"/>
    </location>
</feature>
<feature type="transmembrane region" description="Helical" evidence="7">
    <location>
        <begin position="360"/>
        <end position="380"/>
    </location>
</feature>
<dbReference type="PANTHER" id="PTHR43124:SF10">
    <property type="entry name" value="PURINE EFFLUX PUMP PBUE"/>
    <property type="match status" value="1"/>
</dbReference>
<dbReference type="GO" id="GO:0022857">
    <property type="term" value="F:transmembrane transporter activity"/>
    <property type="evidence" value="ECO:0007669"/>
    <property type="project" value="InterPro"/>
</dbReference>
<dbReference type="InterPro" id="IPR036259">
    <property type="entry name" value="MFS_trans_sf"/>
</dbReference>
<feature type="transmembrane region" description="Helical" evidence="7">
    <location>
        <begin position="129"/>
        <end position="149"/>
    </location>
</feature>
<evidence type="ECO:0000313" key="10">
    <source>
        <dbReference type="Proteomes" id="UP000297900"/>
    </source>
</evidence>